<feature type="region of interest" description="Disordered" evidence="1">
    <location>
        <begin position="688"/>
        <end position="718"/>
    </location>
</feature>
<dbReference type="EMBL" id="JBHLUH010000080">
    <property type="protein sequence ID" value="MFC0533301.1"/>
    <property type="molecule type" value="Genomic_DNA"/>
</dbReference>
<evidence type="ECO:0000313" key="2">
    <source>
        <dbReference type="EMBL" id="MFC0533301.1"/>
    </source>
</evidence>
<dbReference type="RefSeq" id="WP_377260725.1">
    <property type="nucleotide sequence ID" value="NZ_JBHLUH010000080.1"/>
</dbReference>
<evidence type="ECO:0000313" key="3">
    <source>
        <dbReference type="Proteomes" id="UP001589867"/>
    </source>
</evidence>
<sequence>MSLAVDVRTSLDLSTPVGEARGALVLHLETDAVLRALLAGDAATVATGDLGAALSGLASGALASPETLLAPLEQALRRLAGELDLGPLGQLGDLLDTLATAGRIAERLVALASPQIAPLDLGRVSADGGGLGALTGGSLGDVVNLVLDHVELPSRLAPVEQLRSAVAAIDGLALTGDATAVLGALGPLLVPLPLPALRQLRAHFDLLDARLDRLPDQAPLALALDRWAVALDAVAALDVPDAPALAALAVARTSATTALDAAVAAAGQGLDALGCGTWTAELRRQLDLLPPIPSVRLDALTRDLATEIGRVRGLVAAAGDAAILAGVGRFSAQAHAFVEGSLGGIPALLDAVEARAAEVLSHLPTRVFRAQLVQAVDDLVDRIDGLGIDAVPRAVEGAVADLRAVVEGDVVGRVQAAVGSVIGEVQEAVETLEGLLGEVTTRLDTAVGEVTPVLARVQAALTGFQGEIDEVVRLRAEIDLTGAAQRSVDAVTELTDAVTELLGGGLVPDALRPVLEQAAGALEGLDLSGMIAAPAAEAVAELQVELPEEVAELLTDVAALLRDAIPTALVAELDAPVLQVSQALAEFDPTALLTGLSGTIDEAARTVESLDPRPYVAPAEEIFREVLSQLDRLDPTRLLAPVAGVYDQLLGVLEGVDLQGVGDRLLAGFEAAGAPLQEVVSTAARRLGTESRTPPAGGTPPPALPPEPAPPADRPAPLFRPGDGIRALGAVLDRVRVALQPLDDAVLVPAFRELHALTSGLAARVVPEDLDRRVRAATGAALAPLRFDAALPSALRLRLAWDRAAARHDLDVAMSPAVAFQARTPAVDALAARAAACAADLAAVGGALSAFCAGVRGAVPGALAGEVTGRGPIDAFLAQLDPEPVAAALDALAQEAAQRLLAVGEALAEALDGLRADVEARLRELGPAAIMERLARLILLLRQELDRMHPAEIARDLRPVFLAVRSRIEAWSPVALAGRVAEVLGVVASAMRALDPAALLGDLSDLDGLAERVAALAPGRLLGPLAEQLGELGEQLAALDVEASVRVITEAAADVLVDLGAAVEVVLAALADLLRSLGSDANLSVSVDVEVSVR</sequence>
<keyword evidence="3" id="KW-1185">Reference proteome</keyword>
<proteinExistence type="predicted"/>
<accession>A0ABV6MF04</accession>
<name>A0ABV6MF04_9ACTN</name>
<evidence type="ECO:0000256" key="1">
    <source>
        <dbReference type="SAM" id="MobiDB-lite"/>
    </source>
</evidence>
<dbReference type="Proteomes" id="UP001589867">
    <property type="component" value="Unassembled WGS sequence"/>
</dbReference>
<protein>
    <submittedName>
        <fullName evidence="2">Uncharacterized protein</fullName>
    </submittedName>
</protein>
<organism evidence="2 3">
    <name type="scientific">Phytohabitans kaempferiae</name>
    <dbReference type="NCBI Taxonomy" id="1620943"/>
    <lineage>
        <taxon>Bacteria</taxon>
        <taxon>Bacillati</taxon>
        <taxon>Actinomycetota</taxon>
        <taxon>Actinomycetes</taxon>
        <taxon>Micromonosporales</taxon>
        <taxon>Micromonosporaceae</taxon>
    </lineage>
</organism>
<comment type="caution">
    <text evidence="2">The sequence shown here is derived from an EMBL/GenBank/DDBJ whole genome shotgun (WGS) entry which is preliminary data.</text>
</comment>
<gene>
    <name evidence="2" type="ORF">ACFFIA_37405</name>
</gene>
<reference evidence="2 3" key="1">
    <citation type="submission" date="2024-09" db="EMBL/GenBank/DDBJ databases">
        <authorList>
            <person name="Sun Q."/>
            <person name="Mori K."/>
        </authorList>
    </citation>
    <scope>NUCLEOTIDE SEQUENCE [LARGE SCALE GENOMIC DNA]</scope>
    <source>
        <strain evidence="2 3">TBRC 3947</strain>
    </source>
</reference>
<feature type="compositionally biased region" description="Pro residues" evidence="1">
    <location>
        <begin position="697"/>
        <end position="714"/>
    </location>
</feature>